<comment type="catalytic activity">
    <reaction evidence="11">
        <text>7,8-dihydromonapterin + NADPH + H(+) = 5,6,7,8-tetrahydromonapterin + NADP(+)</text>
        <dbReference type="Rhea" id="RHEA:34847"/>
        <dbReference type="ChEBI" id="CHEBI:15378"/>
        <dbReference type="ChEBI" id="CHEBI:57783"/>
        <dbReference type="ChEBI" id="CHEBI:58349"/>
        <dbReference type="ChEBI" id="CHEBI:71175"/>
        <dbReference type="ChEBI" id="CHEBI:71177"/>
        <dbReference type="EC" id="1.5.1.50"/>
    </reaction>
</comment>
<evidence type="ECO:0000256" key="10">
    <source>
        <dbReference type="ARBA" id="ARBA00048873"/>
    </source>
</evidence>
<sequence>MSDPRSILITGGAQRIGLHCAKRLVEEGHRVIISCRALDAQRDAALPDGVEILLADFSTVAGIQGLIDQLHERSVSLRAIIHNASTWMDDQQGHAAMQQMFMVHMQAPYMINSQCADLFPVDETGDIIHLSDDVTRKGSAKHVAYCATKTGLEGLSRSFAAQLAPRIKVNCISPALIMFNDTDDADYRAKALAKSAMGIEPGPEVVYQSISYLLDNPYITGSSLPLNGGRHLK</sequence>
<accession>A0A0F9ULZ8</accession>
<dbReference type="GO" id="GO:0006730">
    <property type="term" value="P:one-carbon metabolic process"/>
    <property type="evidence" value="ECO:0007669"/>
    <property type="project" value="UniProtKB-KW"/>
</dbReference>
<evidence type="ECO:0000256" key="9">
    <source>
        <dbReference type="ARBA" id="ARBA00042299"/>
    </source>
</evidence>
<dbReference type="InterPro" id="IPR036291">
    <property type="entry name" value="NAD(P)-bd_dom_sf"/>
</dbReference>
<evidence type="ECO:0000256" key="8">
    <source>
        <dbReference type="ARBA" id="ARBA00039631"/>
    </source>
</evidence>
<gene>
    <name evidence="12" type="ORF">LCGC14_0247790</name>
</gene>
<evidence type="ECO:0000256" key="6">
    <source>
        <dbReference type="ARBA" id="ARBA00038212"/>
    </source>
</evidence>
<dbReference type="EC" id="1.5.1.3" evidence="1"/>
<dbReference type="PANTHER" id="PTHR43639">
    <property type="entry name" value="OXIDOREDUCTASE, SHORT-CHAIN DEHYDROGENASE/REDUCTASE FAMILY (AFU_ORTHOLOGUE AFUA_5G02870)"/>
    <property type="match status" value="1"/>
</dbReference>
<dbReference type="PRINTS" id="PR00081">
    <property type="entry name" value="GDHRDH"/>
</dbReference>
<dbReference type="AlphaFoldDB" id="A0A0F9ULZ8"/>
<evidence type="ECO:0000313" key="12">
    <source>
        <dbReference type="EMBL" id="KKN88482.1"/>
    </source>
</evidence>
<keyword evidence="3" id="KW-0521">NADP</keyword>
<evidence type="ECO:0000256" key="7">
    <source>
        <dbReference type="ARBA" id="ARBA00039145"/>
    </source>
</evidence>
<dbReference type="SUPFAM" id="SSF51735">
    <property type="entry name" value="NAD(P)-binding Rossmann-fold domains"/>
    <property type="match status" value="1"/>
</dbReference>
<keyword evidence="2" id="KW-0554">One-carbon metabolism</keyword>
<evidence type="ECO:0000256" key="2">
    <source>
        <dbReference type="ARBA" id="ARBA00022563"/>
    </source>
</evidence>
<dbReference type="PROSITE" id="PS00061">
    <property type="entry name" value="ADH_SHORT"/>
    <property type="match status" value="1"/>
</dbReference>
<comment type="similarity">
    <text evidence="6">Belongs to the short-chain dehydrogenases/reductases (SDR) family. FolM subfamily.</text>
</comment>
<dbReference type="Gene3D" id="3.40.50.720">
    <property type="entry name" value="NAD(P)-binding Rossmann-like Domain"/>
    <property type="match status" value="1"/>
</dbReference>
<evidence type="ECO:0000256" key="3">
    <source>
        <dbReference type="ARBA" id="ARBA00022857"/>
    </source>
</evidence>
<organism evidence="12">
    <name type="scientific">marine sediment metagenome</name>
    <dbReference type="NCBI Taxonomy" id="412755"/>
    <lineage>
        <taxon>unclassified sequences</taxon>
        <taxon>metagenomes</taxon>
        <taxon>ecological metagenomes</taxon>
    </lineage>
</organism>
<protein>
    <recommendedName>
        <fullName evidence="8">Dihydromonapterin reductase</fullName>
        <ecNumber evidence="1">1.5.1.3</ecNumber>
        <ecNumber evidence="7">1.5.1.50</ecNumber>
    </recommendedName>
    <alternativeName>
        <fullName evidence="9">Dihydrofolate reductase</fullName>
    </alternativeName>
</protein>
<comment type="catalytic activity">
    <reaction evidence="10">
        <text>(6S)-5,6,7,8-tetrahydrofolate + NADP(+) = 7,8-dihydrofolate + NADPH + H(+)</text>
        <dbReference type="Rhea" id="RHEA:15009"/>
        <dbReference type="ChEBI" id="CHEBI:15378"/>
        <dbReference type="ChEBI" id="CHEBI:57451"/>
        <dbReference type="ChEBI" id="CHEBI:57453"/>
        <dbReference type="ChEBI" id="CHEBI:57783"/>
        <dbReference type="ChEBI" id="CHEBI:58349"/>
        <dbReference type="EC" id="1.5.1.3"/>
    </reaction>
</comment>
<keyword evidence="4" id="KW-0560">Oxidoreductase</keyword>
<evidence type="ECO:0000256" key="4">
    <source>
        <dbReference type="ARBA" id="ARBA00023002"/>
    </source>
</evidence>
<evidence type="ECO:0000256" key="1">
    <source>
        <dbReference type="ARBA" id="ARBA00012856"/>
    </source>
</evidence>
<dbReference type="Pfam" id="PF13561">
    <property type="entry name" value="adh_short_C2"/>
    <property type="match status" value="1"/>
</dbReference>
<dbReference type="EC" id="1.5.1.50" evidence="7"/>
<proteinExistence type="inferred from homology"/>
<name>A0A0F9ULZ8_9ZZZZ</name>
<dbReference type="GO" id="GO:0004146">
    <property type="term" value="F:dihydrofolate reductase activity"/>
    <property type="evidence" value="ECO:0007669"/>
    <property type="project" value="UniProtKB-EC"/>
</dbReference>
<evidence type="ECO:0000256" key="11">
    <source>
        <dbReference type="ARBA" id="ARBA00049376"/>
    </source>
</evidence>
<dbReference type="NCBIfam" id="NF005066">
    <property type="entry name" value="PRK06483.1"/>
    <property type="match status" value="1"/>
</dbReference>
<comment type="function">
    <text evidence="5">Catalyzes the reduction of dihydromonapterin to tetrahydromonapterin. Also has lower activity with dihydrofolate.</text>
</comment>
<evidence type="ECO:0000256" key="5">
    <source>
        <dbReference type="ARBA" id="ARBA00037508"/>
    </source>
</evidence>
<dbReference type="InterPro" id="IPR002347">
    <property type="entry name" value="SDR_fam"/>
</dbReference>
<dbReference type="EMBL" id="LAZR01000128">
    <property type="protein sequence ID" value="KKN88482.1"/>
    <property type="molecule type" value="Genomic_DNA"/>
</dbReference>
<dbReference type="PANTHER" id="PTHR43639:SF6">
    <property type="entry name" value="DIHYDROMONAPTERIN REDUCTASE"/>
    <property type="match status" value="1"/>
</dbReference>
<reference evidence="12" key="1">
    <citation type="journal article" date="2015" name="Nature">
        <title>Complex archaea that bridge the gap between prokaryotes and eukaryotes.</title>
        <authorList>
            <person name="Spang A."/>
            <person name="Saw J.H."/>
            <person name="Jorgensen S.L."/>
            <person name="Zaremba-Niedzwiedzka K."/>
            <person name="Martijn J."/>
            <person name="Lind A.E."/>
            <person name="van Eijk R."/>
            <person name="Schleper C."/>
            <person name="Guy L."/>
            <person name="Ettema T.J."/>
        </authorList>
    </citation>
    <scope>NUCLEOTIDE SEQUENCE</scope>
</reference>
<comment type="caution">
    <text evidence="12">The sequence shown here is derived from an EMBL/GenBank/DDBJ whole genome shotgun (WGS) entry which is preliminary data.</text>
</comment>
<dbReference type="InterPro" id="IPR020904">
    <property type="entry name" value="Sc_DH/Rdtase_CS"/>
</dbReference>